<dbReference type="PANTHER" id="PTHR12526:SF630">
    <property type="entry name" value="GLYCOSYLTRANSFERASE"/>
    <property type="match status" value="1"/>
</dbReference>
<dbReference type="AlphaFoldDB" id="A0A1T2KV14"/>
<evidence type="ECO:0000259" key="1">
    <source>
        <dbReference type="Pfam" id="PF00534"/>
    </source>
</evidence>
<dbReference type="SUPFAM" id="SSF53756">
    <property type="entry name" value="UDP-Glycosyltransferase/glycogen phosphorylase"/>
    <property type="match status" value="1"/>
</dbReference>
<organism evidence="2 3">
    <name type="scientific">Solemya elarraichensis gill symbiont</name>
    <dbReference type="NCBI Taxonomy" id="1918949"/>
    <lineage>
        <taxon>Bacteria</taxon>
        <taxon>Pseudomonadati</taxon>
        <taxon>Pseudomonadota</taxon>
        <taxon>Gammaproteobacteria</taxon>
        <taxon>sulfur-oxidizing symbionts</taxon>
    </lineage>
</organism>
<keyword evidence="3" id="KW-1185">Reference proteome</keyword>
<name>A0A1T2KV14_9GAMM</name>
<comment type="caution">
    <text evidence="2">The sequence shown here is derived from an EMBL/GenBank/DDBJ whole genome shotgun (WGS) entry which is preliminary data.</text>
</comment>
<dbReference type="Proteomes" id="UP000190198">
    <property type="component" value="Unassembled WGS sequence"/>
</dbReference>
<protein>
    <recommendedName>
        <fullName evidence="1">Glycosyl transferase family 1 domain-containing protein</fullName>
    </recommendedName>
</protein>
<dbReference type="PANTHER" id="PTHR12526">
    <property type="entry name" value="GLYCOSYLTRANSFERASE"/>
    <property type="match status" value="1"/>
</dbReference>
<feature type="domain" description="Glycosyl transferase family 1" evidence="1">
    <location>
        <begin position="33"/>
        <end position="186"/>
    </location>
</feature>
<dbReference type="InterPro" id="IPR001296">
    <property type="entry name" value="Glyco_trans_1"/>
</dbReference>
<dbReference type="Gene3D" id="3.40.50.2000">
    <property type="entry name" value="Glycogen Phosphorylase B"/>
    <property type="match status" value="1"/>
</dbReference>
<evidence type="ECO:0000313" key="3">
    <source>
        <dbReference type="Proteomes" id="UP000190198"/>
    </source>
</evidence>
<dbReference type="OrthoDB" id="433681at2"/>
<accession>A0A1T2KV14</accession>
<sequence>MAMFDSGTNIRLLYNLIDFDHFEMSNLLGNTINFGMISSNNPQKGLVEFIGIAQICAKRFPQARFIVVGPITPVVKQAKACQNRGQLTKNLIFTGYIKDSRQAVSMINVMLSLSEVPESFGRSIAEGIAAEKPVIAINSGAMPELVKHSHNGFLVKPKDIKALQKYIEFFCEHPDKIVSMGKLGKKFLLHIFPKRYFSIN</sequence>
<evidence type="ECO:0000313" key="2">
    <source>
        <dbReference type="EMBL" id="OOZ36641.1"/>
    </source>
</evidence>
<gene>
    <name evidence="2" type="ORF">BOW52_10665</name>
</gene>
<dbReference type="Pfam" id="PF00534">
    <property type="entry name" value="Glycos_transf_1"/>
    <property type="match status" value="1"/>
</dbReference>
<dbReference type="EMBL" id="MPRK01000316">
    <property type="protein sequence ID" value="OOZ36641.1"/>
    <property type="molecule type" value="Genomic_DNA"/>
</dbReference>
<reference evidence="2 3" key="1">
    <citation type="submission" date="2016-11" db="EMBL/GenBank/DDBJ databases">
        <title>Mixed transmission modes and dynamic genome evolution in an obligate animal-bacterial symbiosis.</title>
        <authorList>
            <person name="Russell S.L."/>
            <person name="Corbett-Detig R.B."/>
            <person name="Cavanaugh C.M."/>
        </authorList>
    </citation>
    <scope>NUCLEOTIDE SEQUENCE [LARGE SCALE GENOMIC DNA]</scope>
    <source>
        <strain evidence="2">Sp-SM6</strain>
    </source>
</reference>
<proteinExistence type="predicted"/>
<dbReference type="GO" id="GO:1901135">
    <property type="term" value="P:carbohydrate derivative metabolic process"/>
    <property type="evidence" value="ECO:0007669"/>
    <property type="project" value="UniProtKB-ARBA"/>
</dbReference>
<dbReference type="GO" id="GO:0016757">
    <property type="term" value="F:glycosyltransferase activity"/>
    <property type="evidence" value="ECO:0007669"/>
    <property type="project" value="InterPro"/>
</dbReference>